<reference evidence="1 2" key="1">
    <citation type="journal article" date="2014" name="Genome Announc.">
        <title>Draft Genome Sequences of Two Vibrionaceae Species, Vibrio ponticus C121 and Photobacterium aphoticum C119, Isolated as Coral Reef Microbiota.</title>
        <authorList>
            <person name="Al-saari N."/>
            <person name="Meirelles P.M."/>
            <person name="Mino S."/>
            <person name="Suda W."/>
            <person name="Oshima K."/>
            <person name="Hattori M."/>
            <person name="Ohkuma M."/>
            <person name="Thompson F.L."/>
            <person name="Gomez-Gil B."/>
            <person name="Sawabe T."/>
            <person name="Sawabe T."/>
        </authorList>
    </citation>
    <scope>NUCLEOTIDE SEQUENCE [LARGE SCALE GENOMIC DNA]</scope>
    <source>
        <strain evidence="1 2">JCM 19237</strain>
    </source>
</reference>
<protein>
    <submittedName>
        <fullName evidence="1">Hydrolase (HAD superfamily)</fullName>
    </submittedName>
</protein>
<evidence type="ECO:0000313" key="2">
    <source>
        <dbReference type="Proteomes" id="UP000029227"/>
    </source>
</evidence>
<dbReference type="EMBL" id="BBMN01000003">
    <property type="protein sequence ID" value="GAL04016.1"/>
    <property type="molecule type" value="Genomic_DNA"/>
</dbReference>
<evidence type="ECO:0000313" key="1">
    <source>
        <dbReference type="EMBL" id="GAL04016.1"/>
    </source>
</evidence>
<proteinExistence type="predicted"/>
<name>A0A090QM96_9GAMM</name>
<dbReference type="GO" id="GO:0016787">
    <property type="term" value="F:hydrolase activity"/>
    <property type="evidence" value="ECO:0007669"/>
    <property type="project" value="UniProtKB-KW"/>
</dbReference>
<dbReference type="eggNOG" id="COG1896">
    <property type="taxonomic scope" value="Bacteria"/>
</dbReference>
<gene>
    <name evidence="1" type="ORF">JCM19237_2167</name>
</gene>
<keyword evidence="1" id="KW-0378">Hydrolase</keyword>
<dbReference type="Proteomes" id="UP000029227">
    <property type="component" value="Unassembled WGS sequence"/>
</dbReference>
<dbReference type="AlphaFoldDB" id="A0A090QM96"/>
<comment type="caution">
    <text evidence="1">The sequence shown here is derived from an EMBL/GenBank/DDBJ whole genome shotgun (WGS) entry which is preliminary data.</text>
</comment>
<accession>A0A090QM96</accession>
<sequence>MLQHTQGMNPPDFDYGFNLNYGKRYTDNTPLTAQIRALIDIDTARQAKDNSTL</sequence>
<dbReference type="STRING" id="754436.JCM19237_2167"/>
<organism evidence="1 2">
    <name type="scientific">Photobacterium aphoticum</name>
    <dbReference type="NCBI Taxonomy" id="754436"/>
    <lineage>
        <taxon>Bacteria</taxon>
        <taxon>Pseudomonadati</taxon>
        <taxon>Pseudomonadota</taxon>
        <taxon>Gammaproteobacteria</taxon>
        <taxon>Vibrionales</taxon>
        <taxon>Vibrionaceae</taxon>
        <taxon>Photobacterium</taxon>
    </lineage>
</organism>